<protein>
    <submittedName>
        <fullName evidence="1">Uncharacterized protein</fullName>
    </submittedName>
</protein>
<gene>
    <name evidence="1" type="ORF">DPMN_098201</name>
</gene>
<comment type="caution">
    <text evidence="1">The sequence shown here is derived from an EMBL/GenBank/DDBJ whole genome shotgun (WGS) entry which is preliminary data.</text>
</comment>
<reference evidence="1" key="2">
    <citation type="submission" date="2020-11" db="EMBL/GenBank/DDBJ databases">
        <authorList>
            <person name="McCartney M.A."/>
            <person name="Auch B."/>
            <person name="Kono T."/>
            <person name="Mallez S."/>
            <person name="Becker A."/>
            <person name="Gohl D.M."/>
            <person name="Silverstein K.A.T."/>
            <person name="Koren S."/>
            <person name="Bechman K.B."/>
            <person name="Herman A."/>
            <person name="Abrahante J.E."/>
            <person name="Garbe J."/>
        </authorList>
    </citation>
    <scope>NUCLEOTIDE SEQUENCE</scope>
    <source>
        <strain evidence="1">Duluth1</strain>
        <tissue evidence="1">Whole animal</tissue>
    </source>
</reference>
<reference evidence="1" key="1">
    <citation type="journal article" date="2019" name="bioRxiv">
        <title>The Genome of the Zebra Mussel, Dreissena polymorpha: A Resource for Invasive Species Research.</title>
        <authorList>
            <person name="McCartney M.A."/>
            <person name="Auch B."/>
            <person name="Kono T."/>
            <person name="Mallez S."/>
            <person name="Zhang Y."/>
            <person name="Obille A."/>
            <person name="Becker A."/>
            <person name="Abrahante J.E."/>
            <person name="Garbe J."/>
            <person name="Badalamenti J.P."/>
            <person name="Herman A."/>
            <person name="Mangelson H."/>
            <person name="Liachko I."/>
            <person name="Sullivan S."/>
            <person name="Sone E.D."/>
            <person name="Koren S."/>
            <person name="Silverstein K.A.T."/>
            <person name="Beckman K.B."/>
            <person name="Gohl D.M."/>
        </authorList>
    </citation>
    <scope>NUCLEOTIDE SEQUENCE</scope>
    <source>
        <strain evidence="1">Duluth1</strain>
        <tissue evidence="1">Whole animal</tissue>
    </source>
</reference>
<keyword evidence="2" id="KW-1185">Reference proteome</keyword>
<sequence length="52" mass="5647">MRLSYSVGELVLRRVFPVAVKVKVDAIVANSDMQRAAGAQRALLNATLMTQS</sequence>
<proteinExistence type="predicted"/>
<evidence type="ECO:0000313" key="1">
    <source>
        <dbReference type="EMBL" id="KAH3855631.1"/>
    </source>
</evidence>
<dbReference type="Proteomes" id="UP000828390">
    <property type="component" value="Unassembled WGS sequence"/>
</dbReference>
<dbReference type="EMBL" id="JAIWYP010000003">
    <property type="protein sequence ID" value="KAH3855631.1"/>
    <property type="molecule type" value="Genomic_DNA"/>
</dbReference>
<evidence type="ECO:0000313" key="2">
    <source>
        <dbReference type="Proteomes" id="UP000828390"/>
    </source>
</evidence>
<organism evidence="1 2">
    <name type="scientific">Dreissena polymorpha</name>
    <name type="common">Zebra mussel</name>
    <name type="synonym">Mytilus polymorpha</name>
    <dbReference type="NCBI Taxonomy" id="45954"/>
    <lineage>
        <taxon>Eukaryota</taxon>
        <taxon>Metazoa</taxon>
        <taxon>Spiralia</taxon>
        <taxon>Lophotrochozoa</taxon>
        <taxon>Mollusca</taxon>
        <taxon>Bivalvia</taxon>
        <taxon>Autobranchia</taxon>
        <taxon>Heteroconchia</taxon>
        <taxon>Euheterodonta</taxon>
        <taxon>Imparidentia</taxon>
        <taxon>Neoheterodontei</taxon>
        <taxon>Myida</taxon>
        <taxon>Dreissenoidea</taxon>
        <taxon>Dreissenidae</taxon>
        <taxon>Dreissena</taxon>
    </lineage>
</organism>
<accession>A0A9D4R595</accession>
<name>A0A9D4R595_DREPO</name>
<dbReference type="AlphaFoldDB" id="A0A9D4R595"/>